<dbReference type="SUPFAM" id="SSF46689">
    <property type="entry name" value="Homeodomain-like"/>
    <property type="match status" value="1"/>
</dbReference>
<comment type="caution">
    <text evidence="1">The sequence shown here is derived from an EMBL/GenBank/DDBJ whole genome shotgun (WGS) entry which is preliminary data.</text>
</comment>
<evidence type="ECO:0000313" key="1">
    <source>
        <dbReference type="EMBL" id="GET42157.1"/>
    </source>
</evidence>
<dbReference type="InterPro" id="IPR036388">
    <property type="entry name" value="WH-like_DNA-bd_sf"/>
</dbReference>
<gene>
    <name evidence="1" type="ORF">MiSe_69710</name>
</gene>
<dbReference type="AlphaFoldDB" id="A0AAV3XNX8"/>
<evidence type="ECO:0000313" key="2">
    <source>
        <dbReference type="Proteomes" id="UP001050975"/>
    </source>
</evidence>
<reference evidence="1" key="1">
    <citation type="submission" date="2019-10" db="EMBL/GenBank/DDBJ databases">
        <title>Draft genome sequece of Microseira wollei NIES-4236.</title>
        <authorList>
            <person name="Yamaguchi H."/>
            <person name="Suzuki S."/>
            <person name="Kawachi M."/>
        </authorList>
    </citation>
    <scope>NUCLEOTIDE SEQUENCE</scope>
    <source>
        <strain evidence="1">NIES-4236</strain>
    </source>
</reference>
<dbReference type="Gene3D" id="1.10.10.10">
    <property type="entry name" value="Winged helix-like DNA-binding domain superfamily/Winged helix DNA-binding domain"/>
    <property type="match status" value="1"/>
</dbReference>
<protein>
    <recommendedName>
        <fullName evidence="3">DUF433 domain-containing protein</fullName>
    </recommendedName>
</protein>
<organism evidence="1 2">
    <name type="scientific">Microseira wollei NIES-4236</name>
    <dbReference type="NCBI Taxonomy" id="2530354"/>
    <lineage>
        <taxon>Bacteria</taxon>
        <taxon>Bacillati</taxon>
        <taxon>Cyanobacteriota</taxon>
        <taxon>Cyanophyceae</taxon>
        <taxon>Oscillatoriophycideae</taxon>
        <taxon>Aerosakkonematales</taxon>
        <taxon>Aerosakkonemataceae</taxon>
        <taxon>Microseira</taxon>
    </lineage>
</organism>
<sequence length="154" mass="17953">MLLNDFFDFLAPDDIRIKGHRIGIETVLYEYIYRERTAEEIQQLYPSLTLAEVYATILYYLQNQASVSQYLEDWLEWSHQQRKMQAANPHPATERLRKLKAERENQAVVSRLPPRQGIPGKLLLDIAGSLPSEDASEMRQAIENDCGQVDFERR</sequence>
<name>A0AAV3XNX8_9CYAN</name>
<dbReference type="EMBL" id="BLAY01000150">
    <property type="protein sequence ID" value="GET42157.1"/>
    <property type="molecule type" value="Genomic_DNA"/>
</dbReference>
<dbReference type="Pfam" id="PF04255">
    <property type="entry name" value="DUF433"/>
    <property type="match status" value="1"/>
</dbReference>
<proteinExistence type="predicted"/>
<dbReference type="InterPro" id="IPR009057">
    <property type="entry name" value="Homeodomain-like_sf"/>
</dbReference>
<dbReference type="Proteomes" id="UP001050975">
    <property type="component" value="Unassembled WGS sequence"/>
</dbReference>
<dbReference type="InterPro" id="IPR007367">
    <property type="entry name" value="DUF433"/>
</dbReference>
<keyword evidence="2" id="KW-1185">Reference proteome</keyword>
<evidence type="ECO:0008006" key="3">
    <source>
        <dbReference type="Google" id="ProtNLM"/>
    </source>
</evidence>
<accession>A0AAV3XNX8</accession>